<protein>
    <submittedName>
        <fullName evidence="1">Uncharacterized protein</fullName>
    </submittedName>
</protein>
<keyword evidence="2" id="KW-1185">Reference proteome</keyword>
<reference evidence="1" key="1">
    <citation type="submission" date="2020-05" db="EMBL/GenBank/DDBJ databases">
        <title>Large-scale comparative analyses of tick genomes elucidate their genetic diversity and vector capacities.</title>
        <authorList>
            <person name="Jia N."/>
            <person name="Wang J."/>
            <person name="Shi W."/>
            <person name="Du L."/>
            <person name="Sun Y."/>
            <person name="Zhan W."/>
            <person name="Jiang J."/>
            <person name="Wang Q."/>
            <person name="Zhang B."/>
            <person name="Ji P."/>
            <person name="Sakyi L.B."/>
            <person name="Cui X."/>
            <person name="Yuan T."/>
            <person name="Jiang B."/>
            <person name="Yang W."/>
            <person name="Lam T.T.-Y."/>
            <person name="Chang Q."/>
            <person name="Ding S."/>
            <person name="Wang X."/>
            <person name="Zhu J."/>
            <person name="Ruan X."/>
            <person name="Zhao L."/>
            <person name="Wei J."/>
            <person name="Que T."/>
            <person name="Du C."/>
            <person name="Cheng J."/>
            <person name="Dai P."/>
            <person name="Han X."/>
            <person name="Huang E."/>
            <person name="Gao Y."/>
            <person name="Liu J."/>
            <person name="Shao H."/>
            <person name="Ye R."/>
            <person name="Li L."/>
            <person name="Wei W."/>
            <person name="Wang X."/>
            <person name="Wang C."/>
            <person name="Yang T."/>
            <person name="Huo Q."/>
            <person name="Li W."/>
            <person name="Guo W."/>
            <person name="Chen H."/>
            <person name="Zhou L."/>
            <person name="Ni X."/>
            <person name="Tian J."/>
            <person name="Zhou Y."/>
            <person name="Sheng Y."/>
            <person name="Liu T."/>
            <person name="Pan Y."/>
            <person name="Xia L."/>
            <person name="Li J."/>
            <person name="Zhao F."/>
            <person name="Cao W."/>
        </authorList>
    </citation>
    <scope>NUCLEOTIDE SEQUENCE</scope>
    <source>
        <strain evidence="1">Hyas-2018</strain>
    </source>
</reference>
<proteinExistence type="predicted"/>
<dbReference type="EMBL" id="CM023482">
    <property type="protein sequence ID" value="KAH6939845.1"/>
    <property type="molecule type" value="Genomic_DNA"/>
</dbReference>
<gene>
    <name evidence="1" type="ORF">HPB50_021891</name>
</gene>
<evidence type="ECO:0000313" key="1">
    <source>
        <dbReference type="EMBL" id="KAH6939845.1"/>
    </source>
</evidence>
<organism evidence="1 2">
    <name type="scientific">Hyalomma asiaticum</name>
    <name type="common">Tick</name>
    <dbReference type="NCBI Taxonomy" id="266040"/>
    <lineage>
        <taxon>Eukaryota</taxon>
        <taxon>Metazoa</taxon>
        <taxon>Ecdysozoa</taxon>
        <taxon>Arthropoda</taxon>
        <taxon>Chelicerata</taxon>
        <taxon>Arachnida</taxon>
        <taxon>Acari</taxon>
        <taxon>Parasitiformes</taxon>
        <taxon>Ixodida</taxon>
        <taxon>Ixodoidea</taxon>
        <taxon>Ixodidae</taxon>
        <taxon>Hyalomminae</taxon>
        <taxon>Hyalomma</taxon>
    </lineage>
</organism>
<evidence type="ECO:0000313" key="2">
    <source>
        <dbReference type="Proteomes" id="UP000821845"/>
    </source>
</evidence>
<comment type="caution">
    <text evidence="1">The sequence shown here is derived from an EMBL/GenBank/DDBJ whole genome shotgun (WGS) entry which is preliminary data.</text>
</comment>
<name>A0ACB7SYX3_HYAAI</name>
<sequence>MNKLYIGNLPADVNEGSIRELFHEQTGVVPKSVLLKKGGYAFVECADDLVISKAIEALNGEKQRMNAYPVDTRHSFMGSQLLVEPQQSAPQNRRGRGNRVHVSNIPVHVQREDIHDLLATFGTVQNLELIPPSKPENQTYRAQVTYETPEQAQQAVAQLRDYEYQGNVLRAEYAMDIVRNGGGGGGGGRNNMRMGGNRPMFRPFSYAGGQGSPMRQSDFPLRILVLSDMVGAIIGRAGGTIRQITQQSRARVDVHRKENAGSLEKVITIYGNPENCSTACQKILEVMQQEASNTNRGDVPLKILAHNNLIGRIIGKSGNTIKRIMEQTDTKITVSSLHDGSALHLERVITIKGKPEGVCRAEQLVSAKLRQSYESDLAALAPQSLMFPGLHPMAMMSAYPPPPPPHGPPARPPHYRGGGGSGPYPHPPAVGGGYMGGAMHGPMGGYMSPGHGGVERELVCLYIPNTAVGAIIGTGGSSIRDMIMLSGASIKVAQPNKDDPADAHERKVTIVGTPECQWRAQSMIFNKVCYEGCMGNPDGTLRVEIFVPSNQVGRIIGKGGQTVRELQRLTRALIKLPEESQNANTEETPVHILGDFFSTHAAQRQIRALVNRNQMVASTGCGSDGLVVFRVCELPPKSDRDSSEGTLSPPSSPRVQGQRQQFFRLPELKQK</sequence>
<dbReference type="Proteomes" id="UP000821845">
    <property type="component" value="Chromosome 2"/>
</dbReference>
<accession>A0ACB7SYX3</accession>